<dbReference type="EMBL" id="JAZHFV010000004">
    <property type="protein sequence ID" value="MEX4008495.1"/>
    <property type="molecule type" value="Genomic_DNA"/>
</dbReference>
<feature type="domain" description="AB hydrolase-1" evidence="1">
    <location>
        <begin position="25"/>
        <end position="254"/>
    </location>
</feature>
<evidence type="ECO:0000259" key="1">
    <source>
        <dbReference type="Pfam" id="PF12697"/>
    </source>
</evidence>
<accession>A0ABV3WVE1</accession>
<dbReference type="InterPro" id="IPR029058">
    <property type="entry name" value="AB_hydrolase_fold"/>
</dbReference>
<dbReference type="PANTHER" id="PTHR43798:SF33">
    <property type="entry name" value="HYDROLASE, PUTATIVE (AFU_ORTHOLOGUE AFUA_2G14860)-RELATED"/>
    <property type="match status" value="1"/>
</dbReference>
<proteinExistence type="predicted"/>
<dbReference type="PRINTS" id="PR00111">
    <property type="entry name" value="ABHYDROLASE"/>
</dbReference>
<sequence length="266" mass="28896">MPLEAIAPALMDLFRETRGDGPPMLLFHGGTGSHRHFARNVPALAAHFRVLAFDLPGYGLSPDVPEGMSPDDYLDWIASQAAAVPGELHLVGFSFGGAVASATARRLGERVKRVTLIGPGGFGEPVGRSIKLEPMPRGAATEDEIRKVVAHNLGVWMMAKTPDPSDDAVDIQLANIRGSRFDSRCVSFRFSTPPDLARTTAPVQIIWGENDRIAYPSVAARAEQCRSVRPDIRIDIVPGAGHWTQFEAAEAVNALISDFHTRELRR</sequence>
<dbReference type="Gene3D" id="3.40.50.1820">
    <property type="entry name" value="alpha/beta hydrolase"/>
    <property type="match status" value="1"/>
</dbReference>
<evidence type="ECO:0000313" key="2">
    <source>
        <dbReference type="EMBL" id="MEX4008495.1"/>
    </source>
</evidence>
<organism evidence="2 3">
    <name type="scientific">Neoaquamicrobium sediminum</name>
    <dbReference type="NCBI Taxonomy" id="1849104"/>
    <lineage>
        <taxon>Bacteria</taxon>
        <taxon>Pseudomonadati</taxon>
        <taxon>Pseudomonadota</taxon>
        <taxon>Alphaproteobacteria</taxon>
        <taxon>Hyphomicrobiales</taxon>
        <taxon>Phyllobacteriaceae</taxon>
        <taxon>Neoaquamicrobium</taxon>
    </lineage>
</organism>
<evidence type="ECO:0000313" key="3">
    <source>
        <dbReference type="Proteomes" id="UP001559025"/>
    </source>
</evidence>
<dbReference type="RefSeq" id="WP_368803498.1">
    <property type="nucleotide sequence ID" value="NZ_JAZHFV010000004.1"/>
</dbReference>
<protein>
    <submittedName>
        <fullName evidence="2">Alpha/beta fold hydrolase</fullName>
    </submittedName>
</protein>
<name>A0ABV3WVE1_9HYPH</name>
<dbReference type="SUPFAM" id="SSF53474">
    <property type="entry name" value="alpha/beta-Hydrolases"/>
    <property type="match status" value="1"/>
</dbReference>
<gene>
    <name evidence="2" type="ORF">V1479_14375</name>
</gene>
<comment type="caution">
    <text evidence="2">The sequence shown here is derived from an EMBL/GenBank/DDBJ whole genome shotgun (WGS) entry which is preliminary data.</text>
</comment>
<dbReference type="InterPro" id="IPR050266">
    <property type="entry name" value="AB_hydrolase_sf"/>
</dbReference>
<dbReference type="InterPro" id="IPR000073">
    <property type="entry name" value="AB_hydrolase_1"/>
</dbReference>
<keyword evidence="2" id="KW-0378">Hydrolase</keyword>
<dbReference type="Pfam" id="PF12697">
    <property type="entry name" value="Abhydrolase_6"/>
    <property type="match status" value="1"/>
</dbReference>
<dbReference type="PANTHER" id="PTHR43798">
    <property type="entry name" value="MONOACYLGLYCEROL LIPASE"/>
    <property type="match status" value="1"/>
</dbReference>
<dbReference type="Proteomes" id="UP001559025">
    <property type="component" value="Unassembled WGS sequence"/>
</dbReference>
<reference evidence="2 3" key="1">
    <citation type="submission" date="2024-01" db="EMBL/GenBank/DDBJ databases">
        <title>New evidence supports the origin of RcGTA from prophage.</title>
        <authorList>
            <person name="Xu Y."/>
            <person name="Liu B."/>
            <person name="Chen F."/>
        </authorList>
    </citation>
    <scope>NUCLEOTIDE SEQUENCE [LARGE SCALE GENOMIC DNA]</scope>
    <source>
        <strain evidence="2 3">CBW1107-2</strain>
    </source>
</reference>
<keyword evidence="3" id="KW-1185">Reference proteome</keyword>
<dbReference type="GO" id="GO:0016787">
    <property type="term" value="F:hydrolase activity"/>
    <property type="evidence" value="ECO:0007669"/>
    <property type="project" value="UniProtKB-KW"/>
</dbReference>